<dbReference type="AlphaFoldDB" id="A0A1G8VEP1"/>
<sequence>MSHILRLSIPVATFLAVFLPQPALAYIGPGAGLGAIAVAVALAVGIILLIAGFLWFPIKRMIKRARHSSTKDEQGAKSEKS</sequence>
<keyword evidence="1" id="KW-0472">Membrane</keyword>
<proteinExistence type="predicted"/>
<keyword evidence="3" id="KW-1185">Reference proteome</keyword>
<feature type="transmembrane region" description="Helical" evidence="1">
    <location>
        <begin position="35"/>
        <end position="56"/>
    </location>
</feature>
<reference evidence="2 3" key="1">
    <citation type="submission" date="2016-10" db="EMBL/GenBank/DDBJ databases">
        <authorList>
            <person name="de Groot N.N."/>
        </authorList>
    </citation>
    <scope>NUCLEOTIDE SEQUENCE [LARGE SCALE GENOMIC DNA]</scope>
    <source>
        <strain evidence="2 3">DSM 25294</strain>
    </source>
</reference>
<protein>
    <submittedName>
        <fullName evidence="2">Uncharacterized protein</fullName>
    </submittedName>
</protein>
<dbReference type="EMBL" id="FNEK01000021">
    <property type="protein sequence ID" value="SDJ64377.1"/>
    <property type="molecule type" value="Genomic_DNA"/>
</dbReference>
<organism evidence="2 3">
    <name type="scientific">Aliiruegeria lutimaris</name>
    <dbReference type="NCBI Taxonomy" id="571298"/>
    <lineage>
        <taxon>Bacteria</taxon>
        <taxon>Pseudomonadati</taxon>
        <taxon>Pseudomonadota</taxon>
        <taxon>Alphaproteobacteria</taxon>
        <taxon>Rhodobacterales</taxon>
        <taxon>Roseobacteraceae</taxon>
        <taxon>Aliiruegeria</taxon>
    </lineage>
</organism>
<name>A0A1G8VEP1_9RHOB</name>
<evidence type="ECO:0000256" key="1">
    <source>
        <dbReference type="SAM" id="Phobius"/>
    </source>
</evidence>
<keyword evidence="1" id="KW-1133">Transmembrane helix</keyword>
<dbReference type="Proteomes" id="UP000199382">
    <property type="component" value="Unassembled WGS sequence"/>
</dbReference>
<accession>A0A1G8VEP1</accession>
<evidence type="ECO:0000313" key="3">
    <source>
        <dbReference type="Proteomes" id="UP000199382"/>
    </source>
</evidence>
<evidence type="ECO:0000313" key="2">
    <source>
        <dbReference type="EMBL" id="SDJ64377.1"/>
    </source>
</evidence>
<dbReference type="RefSeq" id="WP_244520702.1">
    <property type="nucleotide sequence ID" value="NZ_FNEK01000021.1"/>
</dbReference>
<keyword evidence="1" id="KW-0812">Transmembrane</keyword>
<gene>
    <name evidence="2" type="ORF">SAMN04488026_102123</name>
</gene>